<dbReference type="AlphaFoldDB" id="A0A9Q0K6K2"/>
<name>A0A9Q0K6K2_9MAGN</name>
<evidence type="ECO:0000313" key="2">
    <source>
        <dbReference type="Proteomes" id="UP001141806"/>
    </source>
</evidence>
<accession>A0A9Q0K6K2</accession>
<sequence>MVQAAHQSQSRGKGTTVQPFPRLALDPTSIGQESVAVCVCGVLAFRVSTIFFKVGNVTANGIGTGTSIVTFFCKQEEIPNPSGKFDFPSSLSPSSFRSKLFSWGTSSEEVLDHEHCWRLFHTQSMCSRWIRSWMGSRAHSELATSRCLQQVFSHPPG</sequence>
<comment type="caution">
    <text evidence="1">The sequence shown here is derived from an EMBL/GenBank/DDBJ whole genome shotgun (WGS) entry which is preliminary data.</text>
</comment>
<evidence type="ECO:0000313" key="1">
    <source>
        <dbReference type="EMBL" id="KAJ4963438.1"/>
    </source>
</evidence>
<dbReference type="EMBL" id="JAMYWD010000008">
    <property type="protein sequence ID" value="KAJ4963438.1"/>
    <property type="molecule type" value="Genomic_DNA"/>
</dbReference>
<keyword evidence="2" id="KW-1185">Reference proteome</keyword>
<reference evidence="1" key="1">
    <citation type="journal article" date="2023" name="Plant J.">
        <title>The genome of the king protea, Protea cynaroides.</title>
        <authorList>
            <person name="Chang J."/>
            <person name="Duong T.A."/>
            <person name="Schoeman C."/>
            <person name="Ma X."/>
            <person name="Roodt D."/>
            <person name="Barker N."/>
            <person name="Li Z."/>
            <person name="Van de Peer Y."/>
            <person name="Mizrachi E."/>
        </authorList>
    </citation>
    <scope>NUCLEOTIDE SEQUENCE</scope>
    <source>
        <tissue evidence="1">Young leaves</tissue>
    </source>
</reference>
<organism evidence="1 2">
    <name type="scientific">Protea cynaroides</name>
    <dbReference type="NCBI Taxonomy" id="273540"/>
    <lineage>
        <taxon>Eukaryota</taxon>
        <taxon>Viridiplantae</taxon>
        <taxon>Streptophyta</taxon>
        <taxon>Embryophyta</taxon>
        <taxon>Tracheophyta</taxon>
        <taxon>Spermatophyta</taxon>
        <taxon>Magnoliopsida</taxon>
        <taxon>Proteales</taxon>
        <taxon>Proteaceae</taxon>
        <taxon>Protea</taxon>
    </lineage>
</organism>
<protein>
    <submittedName>
        <fullName evidence="1">Uncharacterized protein</fullName>
    </submittedName>
</protein>
<proteinExistence type="predicted"/>
<gene>
    <name evidence="1" type="ORF">NE237_023377</name>
</gene>
<dbReference type="Proteomes" id="UP001141806">
    <property type="component" value="Unassembled WGS sequence"/>
</dbReference>